<dbReference type="InterPro" id="IPR003593">
    <property type="entry name" value="AAA+_ATPase"/>
</dbReference>
<dbReference type="EMBL" id="VITR01000002">
    <property type="protein sequence ID" value="TWB45351.1"/>
    <property type="molecule type" value="Genomic_DNA"/>
</dbReference>
<keyword evidence="6 10" id="KW-0067">ATP-binding</keyword>
<keyword evidence="8" id="KW-0472">Membrane</keyword>
<comment type="caution">
    <text evidence="10">The sequence shown here is derived from an EMBL/GenBank/DDBJ whole genome shotgun (WGS) entry which is preliminary data.</text>
</comment>
<keyword evidence="5" id="KW-0547">Nucleotide-binding</keyword>
<evidence type="ECO:0000259" key="9">
    <source>
        <dbReference type="PROSITE" id="PS50893"/>
    </source>
</evidence>
<proteinExistence type="inferred from homology"/>
<keyword evidence="7" id="KW-0029">Amino-acid transport</keyword>
<dbReference type="InterPro" id="IPR030679">
    <property type="entry name" value="ABC_ATPase_HisP-typ"/>
</dbReference>
<dbReference type="PROSITE" id="PS50893">
    <property type="entry name" value="ABC_TRANSPORTER_2"/>
    <property type="match status" value="1"/>
</dbReference>
<dbReference type="PROSITE" id="PS00211">
    <property type="entry name" value="ABC_TRANSPORTER_1"/>
    <property type="match status" value="1"/>
</dbReference>
<dbReference type="GO" id="GO:0005524">
    <property type="term" value="F:ATP binding"/>
    <property type="evidence" value="ECO:0007669"/>
    <property type="project" value="UniProtKB-KW"/>
</dbReference>
<comment type="similarity">
    <text evidence="2">Belongs to the ABC transporter superfamily.</text>
</comment>
<dbReference type="OrthoDB" id="9802264at2"/>
<comment type="subcellular location">
    <subcellularLocation>
        <location evidence="1">Cell membrane</location>
        <topology evidence="1">Peripheral membrane protein</topology>
    </subcellularLocation>
</comment>
<dbReference type="GO" id="GO:0005886">
    <property type="term" value="C:plasma membrane"/>
    <property type="evidence" value="ECO:0007669"/>
    <property type="project" value="UniProtKB-SubCell"/>
</dbReference>
<dbReference type="GO" id="GO:0015424">
    <property type="term" value="F:ABC-type amino acid transporter activity"/>
    <property type="evidence" value="ECO:0007669"/>
    <property type="project" value="InterPro"/>
</dbReference>
<evidence type="ECO:0000256" key="8">
    <source>
        <dbReference type="ARBA" id="ARBA00023136"/>
    </source>
</evidence>
<keyword evidence="3" id="KW-0813">Transport</keyword>
<dbReference type="PIRSF" id="PIRSF039085">
    <property type="entry name" value="ABC_ATPase_HisP"/>
    <property type="match status" value="1"/>
</dbReference>
<dbReference type="InterPro" id="IPR003439">
    <property type="entry name" value="ABC_transporter-like_ATP-bd"/>
</dbReference>
<dbReference type="InterPro" id="IPR017871">
    <property type="entry name" value="ABC_transporter-like_CS"/>
</dbReference>
<name>A0A560HH76_9PROT</name>
<evidence type="ECO:0000256" key="3">
    <source>
        <dbReference type="ARBA" id="ARBA00022448"/>
    </source>
</evidence>
<dbReference type="InterPro" id="IPR027417">
    <property type="entry name" value="P-loop_NTPase"/>
</dbReference>
<reference evidence="10 11" key="1">
    <citation type="submission" date="2019-06" db="EMBL/GenBank/DDBJ databases">
        <title>Genomic Encyclopedia of Type Strains, Phase IV (KMG-V): Genome sequencing to study the core and pangenomes of soil and plant-associated prokaryotes.</title>
        <authorList>
            <person name="Whitman W."/>
        </authorList>
    </citation>
    <scope>NUCLEOTIDE SEQUENCE [LARGE SCALE GENOMIC DNA]</scope>
    <source>
        <strain evidence="10 11">BR 11622</strain>
    </source>
</reference>
<feature type="domain" description="ABC transporter" evidence="9">
    <location>
        <begin position="2"/>
        <end position="240"/>
    </location>
</feature>
<accession>A0A560HH76</accession>
<sequence length="259" mass="27659">MIAVEGVVKRFGAQTVLDGVSLAVAPGEVVTILGSSGSGKSTLIRCINGLERLDGGRITVDGLDVADPRQLAQARRLSATVFQLFNLYPHMTVLRNVTLAPEVVLKRPRAEVEAEAQALLASVGLAGKADAYPAQLSGGQRQRVGICRALAMNPRYLLLDEVTSALDPEMTAEVLAILGRLAGRQMGDGGTTMLFVTHEVEFARRISTRIVFLDQGRLIVDLPTARFFADDGGLAHPRIRQFLSKMAPSNTVAGAEVTV</sequence>
<evidence type="ECO:0000256" key="2">
    <source>
        <dbReference type="ARBA" id="ARBA00005417"/>
    </source>
</evidence>
<evidence type="ECO:0000256" key="7">
    <source>
        <dbReference type="ARBA" id="ARBA00022970"/>
    </source>
</evidence>
<dbReference type="RefSeq" id="WP_145729747.1">
    <property type="nucleotide sequence ID" value="NZ_VITR01000002.1"/>
</dbReference>
<protein>
    <submittedName>
        <fullName evidence="10">Amino acid ABC transporter ATP-binding protein (PAAT family)</fullName>
    </submittedName>
</protein>
<dbReference type="PANTHER" id="PTHR43166:SF9">
    <property type="entry name" value="GLUTAMATE_ASPARTATE IMPORT ATP-BINDING PROTEIN GLTL"/>
    <property type="match status" value="1"/>
</dbReference>
<dbReference type="PANTHER" id="PTHR43166">
    <property type="entry name" value="AMINO ACID IMPORT ATP-BINDING PROTEIN"/>
    <property type="match status" value="1"/>
</dbReference>
<dbReference type="SMART" id="SM00382">
    <property type="entry name" value="AAA"/>
    <property type="match status" value="1"/>
</dbReference>
<keyword evidence="11" id="KW-1185">Reference proteome</keyword>
<evidence type="ECO:0000313" key="10">
    <source>
        <dbReference type="EMBL" id="TWB45351.1"/>
    </source>
</evidence>
<evidence type="ECO:0000256" key="6">
    <source>
        <dbReference type="ARBA" id="ARBA00022840"/>
    </source>
</evidence>
<dbReference type="AlphaFoldDB" id="A0A560HH76"/>
<evidence type="ECO:0000256" key="4">
    <source>
        <dbReference type="ARBA" id="ARBA00022475"/>
    </source>
</evidence>
<dbReference type="SUPFAM" id="SSF52540">
    <property type="entry name" value="P-loop containing nucleoside triphosphate hydrolases"/>
    <property type="match status" value="1"/>
</dbReference>
<evidence type="ECO:0000256" key="1">
    <source>
        <dbReference type="ARBA" id="ARBA00004202"/>
    </source>
</evidence>
<dbReference type="GO" id="GO:0016887">
    <property type="term" value="F:ATP hydrolysis activity"/>
    <property type="evidence" value="ECO:0007669"/>
    <property type="project" value="InterPro"/>
</dbReference>
<dbReference type="Proteomes" id="UP000315751">
    <property type="component" value="Unassembled WGS sequence"/>
</dbReference>
<gene>
    <name evidence="10" type="ORF">FBZ90_102309</name>
</gene>
<dbReference type="Pfam" id="PF00005">
    <property type="entry name" value="ABC_tran"/>
    <property type="match status" value="1"/>
</dbReference>
<evidence type="ECO:0000313" key="11">
    <source>
        <dbReference type="Proteomes" id="UP000315751"/>
    </source>
</evidence>
<evidence type="ECO:0000256" key="5">
    <source>
        <dbReference type="ARBA" id="ARBA00022741"/>
    </source>
</evidence>
<dbReference type="InterPro" id="IPR050086">
    <property type="entry name" value="MetN_ABC_transporter-like"/>
</dbReference>
<dbReference type="Gene3D" id="3.40.50.300">
    <property type="entry name" value="P-loop containing nucleotide triphosphate hydrolases"/>
    <property type="match status" value="1"/>
</dbReference>
<keyword evidence="4" id="KW-1003">Cell membrane</keyword>
<organism evidence="10 11">
    <name type="scientific">Nitrospirillum amazonense</name>
    <dbReference type="NCBI Taxonomy" id="28077"/>
    <lineage>
        <taxon>Bacteria</taxon>
        <taxon>Pseudomonadati</taxon>
        <taxon>Pseudomonadota</taxon>
        <taxon>Alphaproteobacteria</taxon>
        <taxon>Rhodospirillales</taxon>
        <taxon>Azospirillaceae</taxon>
        <taxon>Nitrospirillum</taxon>
    </lineage>
</organism>